<protein>
    <submittedName>
        <fullName evidence="2">Collagen alpha-1(XVIII) chain</fullName>
    </submittedName>
</protein>
<gene>
    <name evidence="2" type="primary">Col18a1</name>
    <name evidence="2" type="ORF">GWK47_041390</name>
</gene>
<sequence>MFEAYTVNQRCTLGTVASTVAMCQPCTAMLVKDVNSGEPHQLRMAALNEPFTGDMRGVRGTDYACYRQARKAGLKGTFRALLTSHVHGERSLSSYCDAWNSDGQDTVGLASSLLKKQLLGQELMSCQNSFVVLCIEATSQASSRRRRHAASREQELTSQQYQELLKAIYKEPRE</sequence>
<evidence type="ECO:0000313" key="3">
    <source>
        <dbReference type="Proteomes" id="UP000770661"/>
    </source>
</evidence>
<keyword evidence="2" id="KW-0176">Collagen</keyword>
<evidence type="ECO:0000259" key="1">
    <source>
        <dbReference type="Pfam" id="PF06482"/>
    </source>
</evidence>
<dbReference type="SUPFAM" id="SSF56436">
    <property type="entry name" value="C-type lectin-like"/>
    <property type="match status" value="1"/>
</dbReference>
<organism evidence="2 3">
    <name type="scientific">Chionoecetes opilio</name>
    <name type="common">Atlantic snow crab</name>
    <name type="synonym">Cancer opilio</name>
    <dbReference type="NCBI Taxonomy" id="41210"/>
    <lineage>
        <taxon>Eukaryota</taxon>
        <taxon>Metazoa</taxon>
        <taxon>Ecdysozoa</taxon>
        <taxon>Arthropoda</taxon>
        <taxon>Crustacea</taxon>
        <taxon>Multicrustacea</taxon>
        <taxon>Malacostraca</taxon>
        <taxon>Eumalacostraca</taxon>
        <taxon>Eucarida</taxon>
        <taxon>Decapoda</taxon>
        <taxon>Pleocyemata</taxon>
        <taxon>Brachyura</taxon>
        <taxon>Eubrachyura</taxon>
        <taxon>Majoidea</taxon>
        <taxon>Majidae</taxon>
        <taxon>Chionoecetes</taxon>
    </lineage>
</organism>
<dbReference type="InterPro" id="IPR010515">
    <property type="entry name" value="Collagenase_NC10/endostatin"/>
</dbReference>
<dbReference type="OrthoDB" id="5983381at2759"/>
<keyword evidence="3" id="KW-1185">Reference proteome</keyword>
<dbReference type="EMBL" id="JACEEZ010007397">
    <property type="protein sequence ID" value="KAG0724091.1"/>
    <property type="molecule type" value="Genomic_DNA"/>
</dbReference>
<dbReference type="GO" id="GO:0005581">
    <property type="term" value="C:collagen trimer"/>
    <property type="evidence" value="ECO:0007669"/>
    <property type="project" value="UniProtKB-KW"/>
</dbReference>
<reference evidence="2" key="1">
    <citation type="submission" date="2020-07" db="EMBL/GenBank/DDBJ databases">
        <title>The High-quality genome of the commercially important snow crab, Chionoecetes opilio.</title>
        <authorList>
            <person name="Jeong J.-H."/>
            <person name="Ryu S."/>
        </authorList>
    </citation>
    <scope>NUCLEOTIDE SEQUENCE</scope>
    <source>
        <strain evidence="2">MADBK_172401_WGS</strain>
        <tissue evidence="2">Digestive gland</tissue>
    </source>
</reference>
<name>A0A8J4YIL2_CHIOP</name>
<accession>A0A8J4YIL2</accession>
<dbReference type="InterPro" id="IPR016186">
    <property type="entry name" value="C-type_lectin-like/link_sf"/>
</dbReference>
<evidence type="ECO:0000313" key="2">
    <source>
        <dbReference type="EMBL" id="KAG0724091.1"/>
    </source>
</evidence>
<feature type="domain" description="Collagenase NC10/endostatin" evidence="1">
    <location>
        <begin position="42"/>
        <end position="86"/>
    </location>
</feature>
<dbReference type="Proteomes" id="UP000770661">
    <property type="component" value="Unassembled WGS sequence"/>
</dbReference>
<comment type="caution">
    <text evidence="2">The sequence shown here is derived from an EMBL/GenBank/DDBJ whole genome shotgun (WGS) entry which is preliminary data.</text>
</comment>
<dbReference type="Pfam" id="PF06482">
    <property type="entry name" value="Endostatin"/>
    <property type="match status" value="1"/>
</dbReference>
<dbReference type="AlphaFoldDB" id="A0A8J4YIL2"/>
<dbReference type="Gene3D" id="3.10.100.10">
    <property type="entry name" value="Mannose-Binding Protein A, subunit A"/>
    <property type="match status" value="2"/>
</dbReference>
<proteinExistence type="predicted"/>
<dbReference type="InterPro" id="IPR016187">
    <property type="entry name" value="CTDL_fold"/>
</dbReference>